<dbReference type="InterPro" id="IPR014043">
    <property type="entry name" value="Acyl_transferase_dom"/>
</dbReference>
<dbReference type="AlphaFoldDB" id="A0A915AST9"/>
<dbReference type="InterPro" id="IPR052760">
    <property type="entry name" value="Mitochondrial_malonyltrans"/>
</dbReference>
<dbReference type="Gene3D" id="3.30.70.250">
    <property type="entry name" value="Malonyl-CoA ACP transacylase, ACP-binding"/>
    <property type="match status" value="1"/>
</dbReference>
<dbReference type="InterPro" id="IPR001227">
    <property type="entry name" value="Ac_transferase_dom_sf"/>
</dbReference>
<feature type="domain" description="Malonyl-CoA:ACP transacylase (MAT)" evidence="1">
    <location>
        <begin position="129"/>
        <end position="431"/>
    </location>
</feature>
<dbReference type="InterPro" id="IPR016035">
    <property type="entry name" value="Acyl_Trfase/lysoPLipase"/>
</dbReference>
<sequence length="437" mass="49221">MDVDEDSIFTTTYRHKARTFSTFSKIAIMKRIWYPAVIAQRGVRQRRSPTAKPVDWLQESTTYVDAHTAVVDPFTSSPYPEKDMLEILKNADAKSLSEHSKRMIEKHKKRKLSRLNFDHIPIEEQIVVLFPGQGAQHVGMGAKSMDCPAASKLYDEASEILGYDLKKLCLEGPRTKLEQTIYCQPAVFVSSMAALEKAKRLKDSFLERVTDTAGFSVGEFAALVLAGVMSFQDAVRLVDARAKAMHECNQRISSGMLTVRVSAISRLDEAMADARNLAKEKGELALCEISNYLFCGAKVVGASATCLKFLEDNQERYAFHVVKRLPVSGAFHTRLMDGAMEPMRKALKGVTLMVPRVNVYSNYTGKVYDRKLAEIRNSIVKQIASPVKWEQILQLLYRKHQDYKFPTYMEVGPGRQLGAMLLQVSKKAYKHYENVAA</sequence>
<dbReference type="Proteomes" id="UP000887569">
    <property type="component" value="Unplaced"/>
</dbReference>
<dbReference type="PANTHER" id="PTHR47170:SF2">
    <property type="entry name" value="MALONYL-COA:ACP TRANSACYLASE (MAT) DOMAIN-CONTAINING PROTEIN"/>
    <property type="match status" value="1"/>
</dbReference>
<proteinExistence type="predicted"/>
<name>A0A915AST9_PARUN</name>
<dbReference type="Gene3D" id="3.40.366.10">
    <property type="entry name" value="Malonyl-Coenzyme A Acyl Carrier Protein, domain 2"/>
    <property type="match status" value="1"/>
</dbReference>
<organism evidence="2 3">
    <name type="scientific">Parascaris univalens</name>
    <name type="common">Nematode worm</name>
    <dbReference type="NCBI Taxonomy" id="6257"/>
    <lineage>
        <taxon>Eukaryota</taxon>
        <taxon>Metazoa</taxon>
        <taxon>Ecdysozoa</taxon>
        <taxon>Nematoda</taxon>
        <taxon>Chromadorea</taxon>
        <taxon>Rhabditida</taxon>
        <taxon>Spirurina</taxon>
        <taxon>Ascaridomorpha</taxon>
        <taxon>Ascaridoidea</taxon>
        <taxon>Ascarididae</taxon>
        <taxon>Parascaris</taxon>
    </lineage>
</organism>
<dbReference type="WBParaSite" id="PgR014X_g112_t03">
    <property type="protein sequence ID" value="PgR014X_g112_t03"/>
    <property type="gene ID" value="PgR014X_g112"/>
</dbReference>
<dbReference type="SMART" id="SM00827">
    <property type="entry name" value="PKS_AT"/>
    <property type="match status" value="1"/>
</dbReference>
<evidence type="ECO:0000313" key="3">
    <source>
        <dbReference type="WBParaSite" id="PgR014X_g112_t03"/>
    </source>
</evidence>
<dbReference type="PANTHER" id="PTHR47170">
    <property type="entry name" value="MALONYL-COA ACP TRANSACYLASE, ACP-BINDING"/>
    <property type="match status" value="1"/>
</dbReference>
<protein>
    <submittedName>
        <fullName evidence="3">Malonyl-CoA:ACP transacylase (MAT) domain-containing protein</fullName>
    </submittedName>
</protein>
<reference evidence="3" key="1">
    <citation type="submission" date="2022-11" db="UniProtKB">
        <authorList>
            <consortium name="WormBaseParasite"/>
        </authorList>
    </citation>
    <scope>IDENTIFICATION</scope>
</reference>
<dbReference type="SUPFAM" id="SSF52151">
    <property type="entry name" value="FabD/lysophospholipase-like"/>
    <property type="match status" value="1"/>
</dbReference>
<keyword evidence="2" id="KW-1185">Reference proteome</keyword>
<accession>A0A915AST9</accession>
<evidence type="ECO:0000313" key="2">
    <source>
        <dbReference type="Proteomes" id="UP000887569"/>
    </source>
</evidence>
<dbReference type="GO" id="GO:0016740">
    <property type="term" value="F:transferase activity"/>
    <property type="evidence" value="ECO:0007669"/>
    <property type="project" value="InterPro"/>
</dbReference>
<dbReference type="Pfam" id="PF00698">
    <property type="entry name" value="Acyl_transf_1"/>
    <property type="match status" value="1"/>
</dbReference>
<evidence type="ECO:0000259" key="1">
    <source>
        <dbReference type="SMART" id="SM00827"/>
    </source>
</evidence>